<accession>A0ABU7UXG8</accession>
<dbReference type="RefSeq" id="WP_331689515.1">
    <property type="nucleotide sequence ID" value="NZ_JAZHBN010000004.1"/>
</dbReference>
<feature type="transmembrane region" description="Helical" evidence="1">
    <location>
        <begin position="64"/>
        <end position="83"/>
    </location>
</feature>
<feature type="transmembrane region" description="Helical" evidence="1">
    <location>
        <begin position="89"/>
        <end position="110"/>
    </location>
</feature>
<dbReference type="Proteomes" id="UP001356170">
    <property type="component" value="Unassembled WGS sequence"/>
</dbReference>
<keyword evidence="1" id="KW-0812">Transmembrane</keyword>
<dbReference type="EMBL" id="JAZHBO010000001">
    <property type="protein sequence ID" value="MEF2154703.1"/>
    <property type="molecule type" value="Genomic_DNA"/>
</dbReference>
<evidence type="ECO:0000256" key="1">
    <source>
        <dbReference type="SAM" id="Phobius"/>
    </source>
</evidence>
<protein>
    <submittedName>
        <fullName evidence="2">DUF2069 domain-containing protein</fullName>
    </submittedName>
</protein>
<proteinExistence type="predicted"/>
<gene>
    <name evidence="2" type="ORF">V3390_00385</name>
</gene>
<keyword evidence="1" id="KW-1133">Transmembrane helix</keyword>
<comment type="caution">
    <text evidence="2">The sequence shown here is derived from an EMBL/GenBank/DDBJ whole genome shotgun (WGS) entry which is preliminary data.</text>
</comment>
<reference evidence="2 3" key="1">
    <citation type="submission" date="2024-01" db="EMBL/GenBank/DDBJ databases">
        <title>Novel species of the genus Luteimonas isolated from rivers.</title>
        <authorList>
            <person name="Lu H."/>
        </authorList>
    </citation>
    <scope>NUCLEOTIDE SEQUENCE [LARGE SCALE GENOMIC DNA]</scope>
    <source>
        <strain evidence="2 3">FXH3W</strain>
    </source>
</reference>
<name>A0ABU7UXG8_9GAMM</name>
<evidence type="ECO:0000313" key="3">
    <source>
        <dbReference type="Proteomes" id="UP001356170"/>
    </source>
</evidence>
<sequence length="119" mass="13437">MSNNFPEFDPQRKQLSRVTALALLLMAALYWYGTYPDMGAALVFAIPPLLMSILVWIRRPTANLLAGVLALLWFAHSVMTAYVSPQHRVWSLAVAALCVIVIWSVSWVGLKVRRAKRRL</sequence>
<feature type="transmembrane region" description="Helical" evidence="1">
    <location>
        <begin position="15"/>
        <end position="32"/>
    </location>
</feature>
<keyword evidence="1" id="KW-0472">Membrane</keyword>
<evidence type="ECO:0000313" key="2">
    <source>
        <dbReference type="EMBL" id="MEF2154703.1"/>
    </source>
</evidence>
<keyword evidence="3" id="KW-1185">Reference proteome</keyword>
<feature type="transmembrane region" description="Helical" evidence="1">
    <location>
        <begin position="38"/>
        <end position="57"/>
    </location>
</feature>
<organism evidence="2 3">
    <name type="scientific">Aquilutibacter rugosus</name>
    <dbReference type="NCBI Taxonomy" id="3115820"/>
    <lineage>
        <taxon>Bacteria</taxon>
        <taxon>Pseudomonadati</taxon>
        <taxon>Pseudomonadota</taxon>
        <taxon>Gammaproteobacteria</taxon>
        <taxon>Lysobacterales</taxon>
        <taxon>Lysobacteraceae</taxon>
        <taxon>Aquilutibacter</taxon>
    </lineage>
</organism>